<dbReference type="SMART" id="SM00327">
    <property type="entry name" value="VWA"/>
    <property type="match status" value="1"/>
</dbReference>
<dbReference type="EMBL" id="JAJVCN010000004">
    <property type="protein sequence ID" value="MCE7010007.1"/>
    <property type="molecule type" value="Genomic_DNA"/>
</dbReference>
<dbReference type="PROSITE" id="PS50234">
    <property type="entry name" value="VWFA"/>
    <property type="match status" value="1"/>
</dbReference>
<dbReference type="SUPFAM" id="SSF53300">
    <property type="entry name" value="vWA-like"/>
    <property type="match status" value="1"/>
</dbReference>
<dbReference type="Gene3D" id="3.40.50.410">
    <property type="entry name" value="von Willebrand factor, type A domain"/>
    <property type="match status" value="1"/>
</dbReference>
<feature type="domain" description="VWFA" evidence="1">
    <location>
        <begin position="2"/>
        <end position="182"/>
    </location>
</feature>
<sequence>MPVIVLADISGSMIGDKVAQLNNSIAMMFRSFAAEDSARGQICAAVITFGGAGAMLHQPMTPAGQLDWTDMVAGGGTPLGQALQLATSLLEDQEQVPVRAFPPTLVLVSDGSPTDKWEQPLAALLESKNGRSALRLSVGIGVDRTSDSQRVLESFSTPGKAVMTTEHTHEIAANFRWVTATVTGQLLERTGQRAVQLEDLA</sequence>
<comment type="caution">
    <text evidence="2">The sequence shown here is derived from an EMBL/GenBank/DDBJ whole genome shotgun (WGS) entry which is preliminary data.</text>
</comment>
<organism evidence="2 3">
    <name type="scientific">Kibdelosporangium philippinense</name>
    <dbReference type="NCBI Taxonomy" id="211113"/>
    <lineage>
        <taxon>Bacteria</taxon>
        <taxon>Bacillati</taxon>
        <taxon>Actinomycetota</taxon>
        <taxon>Actinomycetes</taxon>
        <taxon>Pseudonocardiales</taxon>
        <taxon>Pseudonocardiaceae</taxon>
        <taxon>Kibdelosporangium</taxon>
    </lineage>
</organism>
<proteinExistence type="predicted"/>
<dbReference type="InterPro" id="IPR036465">
    <property type="entry name" value="vWFA_dom_sf"/>
</dbReference>
<reference evidence="2 3" key="1">
    <citation type="submission" date="2021-12" db="EMBL/GenBank/DDBJ databases">
        <title>Genome sequence of Kibdelosporangium philippinense ATCC 49844.</title>
        <authorList>
            <person name="Fedorov E.A."/>
            <person name="Omeragic M."/>
            <person name="Shalygina K.F."/>
            <person name="Maclea K.S."/>
        </authorList>
    </citation>
    <scope>NUCLEOTIDE SEQUENCE [LARGE SCALE GENOMIC DNA]</scope>
    <source>
        <strain evidence="2 3">ATCC 49844</strain>
    </source>
</reference>
<gene>
    <name evidence="2" type="ORF">LWC34_45455</name>
</gene>
<keyword evidence="3" id="KW-1185">Reference proteome</keyword>
<evidence type="ECO:0000259" key="1">
    <source>
        <dbReference type="PROSITE" id="PS50234"/>
    </source>
</evidence>
<dbReference type="Pfam" id="PF13519">
    <property type="entry name" value="VWA_2"/>
    <property type="match status" value="1"/>
</dbReference>
<accession>A0ABS8ZQW5</accession>
<evidence type="ECO:0000313" key="2">
    <source>
        <dbReference type="EMBL" id="MCE7010007.1"/>
    </source>
</evidence>
<dbReference type="RefSeq" id="WP_233731492.1">
    <property type="nucleotide sequence ID" value="NZ_JAJVCN010000004.1"/>
</dbReference>
<evidence type="ECO:0000313" key="3">
    <source>
        <dbReference type="Proteomes" id="UP001521150"/>
    </source>
</evidence>
<dbReference type="InterPro" id="IPR002035">
    <property type="entry name" value="VWF_A"/>
</dbReference>
<name>A0ABS8ZQW5_9PSEU</name>
<dbReference type="Proteomes" id="UP001521150">
    <property type="component" value="Unassembled WGS sequence"/>
</dbReference>
<protein>
    <submittedName>
        <fullName evidence="2">VWA domain-containing protein</fullName>
    </submittedName>
</protein>